<gene>
    <name evidence="2" type="ORF">BIW11_02516</name>
</gene>
<sequence length="100" mass="10726">MDVDDENVNLDETRVSGDGNDSEGKSTPSATPTKPKDVTSPKAQATTPGSKRSGGEGLQEYQQDHQSVSPTASHHRPSTEIKGKRRATLTRLGPVREAKQ</sequence>
<dbReference type="InParanoid" id="A0A1V9Y1V4"/>
<comment type="caution">
    <text evidence="2">The sequence shown here is derived from an EMBL/GenBank/DDBJ whole genome shotgun (WGS) entry which is preliminary data.</text>
</comment>
<dbReference type="AlphaFoldDB" id="A0A1V9Y1V4"/>
<feature type="compositionally biased region" description="Polar residues" evidence="1">
    <location>
        <begin position="60"/>
        <end position="72"/>
    </location>
</feature>
<dbReference type="Proteomes" id="UP000192247">
    <property type="component" value="Unassembled WGS sequence"/>
</dbReference>
<proteinExistence type="predicted"/>
<accession>A0A1V9Y1V4</accession>
<evidence type="ECO:0000313" key="3">
    <source>
        <dbReference type="Proteomes" id="UP000192247"/>
    </source>
</evidence>
<evidence type="ECO:0000313" key="2">
    <source>
        <dbReference type="EMBL" id="OQR79716.1"/>
    </source>
</evidence>
<protein>
    <submittedName>
        <fullName evidence="2">Uncharacterized protein</fullName>
    </submittedName>
</protein>
<name>A0A1V9Y1V4_9ACAR</name>
<evidence type="ECO:0000256" key="1">
    <source>
        <dbReference type="SAM" id="MobiDB-lite"/>
    </source>
</evidence>
<reference evidence="2 3" key="1">
    <citation type="journal article" date="2017" name="Gigascience">
        <title>Draft genome of the honey bee ectoparasitic mite, Tropilaelaps mercedesae, is shaped by the parasitic life history.</title>
        <authorList>
            <person name="Dong X."/>
            <person name="Armstrong S.D."/>
            <person name="Xia D."/>
            <person name="Makepeace B.L."/>
            <person name="Darby A.C."/>
            <person name="Kadowaki T."/>
        </authorList>
    </citation>
    <scope>NUCLEOTIDE SEQUENCE [LARGE SCALE GENOMIC DNA]</scope>
    <source>
        <strain evidence="2">Wuxi-XJTLU</strain>
    </source>
</reference>
<feature type="region of interest" description="Disordered" evidence="1">
    <location>
        <begin position="1"/>
        <end position="100"/>
    </location>
</feature>
<dbReference type="EMBL" id="MNPL01000770">
    <property type="protein sequence ID" value="OQR79716.1"/>
    <property type="molecule type" value="Genomic_DNA"/>
</dbReference>
<organism evidence="2 3">
    <name type="scientific">Tropilaelaps mercedesae</name>
    <dbReference type="NCBI Taxonomy" id="418985"/>
    <lineage>
        <taxon>Eukaryota</taxon>
        <taxon>Metazoa</taxon>
        <taxon>Ecdysozoa</taxon>
        <taxon>Arthropoda</taxon>
        <taxon>Chelicerata</taxon>
        <taxon>Arachnida</taxon>
        <taxon>Acari</taxon>
        <taxon>Parasitiformes</taxon>
        <taxon>Mesostigmata</taxon>
        <taxon>Gamasina</taxon>
        <taxon>Dermanyssoidea</taxon>
        <taxon>Laelapidae</taxon>
        <taxon>Tropilaelaps</taxon>
    </lineage>
</organism>
<feature type="compositionally biased region" description="Polar residues" evidence="1">
    <location>
        <begin position="41"/>
        <end position="50"/>
    </location>
</feature>
<keyword evidence="3" id="KW-1185">Reference proteome</keyword>